<feature type="region of interest" description="Disordered" evidence="6">
    <location>
        <begin position="268"/>
        <end position="288"/>
    </location>
</feature>
<feature type="compositionally biased region" description="Polar residues" evidence="6">
    <location>
        <begin position="306"/>
        <end position="318"/>
    </location>
</feature>
<feature type="region of interest" description="Disordered" evidence="6">
    <location>
        <begin position="305"/>
        <end position="324"/>
    </location>
</feature>
<keyword evidence="2" id="KW-0805">Transcription regulation</keyword>
<dbReference type="EMBL" id="KV875097">
    <property type="protein sequence ID" value="OIW29559.1"/>
    <property type="molecule type" value="Genomic_DNA"/>
</dbReference>
<organism evidence="8 9">
    <name type="scientific">Coniochaeta ligniaria NRRL 30616</name>
    <dbReference type="NCBI Taxonomy" id="1408157"/>
    <lineage>
        <taxon>Eukaryota</taxon>
        <taxon>Fungi</taxon>
        <taxon>Dikarya</taxon>
        <taxon>Ascomycota</taxon>
        <taxon>Pezizomycotina</taxon>
        <taxon>Sordariomycetes</taxon>
        <taxon>Sordariomycetidae</taxon>
        <taxon>Coniochaetales</taxon>
        <taxon>Coniochaetaceae</taxon>
        <taxon>Coniochaeta</taxon>
    </lineage>
</organism>
<dbReference type="STRING" id="1408157.A0A1J7IPL6"/>
<dbReference type="InterPro" id="IPR051027">
    <property type="entry name" value="bZIP_transcription_factors"/>
</dbReference>
<keyword evidence="9" id="KW-1185">Reference proteome</keyword>
<reference evidence="8 9" key="1">
    <citation type="submission" date="2016-10" db="EMBL/GenBank/DDBJ databases">
        <title>Draft genome sequence of Coniochaeta ligniaria NRRL30616, a lignocellulolytic fungus for bioabatement of inhibitors in plant biomass hydrolysates.</title>
        <authorList>
            <consortium name="DOE Joint Genome Institute"/>
            <person name="Jimenez D.J."/>
            <person name="Hector R.E."/>
            <person name="Riley R."/>
            <person name="Sun H."/>
            <person name="Grigoriev I.V."/>
            <person name="Van Elsas J.D."/>
            <person name="Nichols N.N."/>
        </authorList>
    </citation>
    <scope>NUCLEOTIDE SEQUENCE [LARGE SCALE GENOMIC DNA]</scope>
    <source>
        <strain evidence="8 9">NRRL 30616</strain>
    </source>
</reference>
<accession>A0A1J7IPL6</accession>
<dbReference type="SMART" id="SM00338">
    <property type="entry name" value="BRLZ"/>
    <property type="match status" value="1"/>
</dbReference>
<dbReference type="PROSITE" id="PS50217">
    <property type="entry name" value="BZIP"/>
    <property type="match status" value="1"/>
</dbReference>
<evidence type="ECO:0000313" key="8">
    <source>
        <dbReference type="EMBL" id="OIW29559.1"/>
    </source>
</evidence>
<keyword evidence="4" id="KW-0539">Nucleus</keyword>
<dbReference type="InterPro" id="IPR004827">
    <property type="entry name" value="bZIP"/>
</dbReference>
<dbReference type="Proteomes" id="UP000182658">
    <property type="component" value="Unassembled WGS sequence"/>
</dbReference>
<feature type="domain" description="BZIP" evidence="7">
    <location>
        <begin position="174"/>
        <end position="237"/>
    </location>
</feature>
<evidence type="ECO:0000256" key="2">
    <source>
        <dbReference type="ARBA" id="ARBA00023015"/>
    </source>
</evidence>
<dbReference type="GO" id="GO:0003700">
    <property type="term" value="F:DNA-binding transcription factor activity"/>
    <property type="evidence" value="ECO:0007669"/>
    <property type="project" value="InterPro"/>
</dbReference>
<evidence type="ECO:0000256" key="1">
    <source>
        <dbReference type="ARBA" id="ARBA00004123"/>
    </source>
</evidence>
<comment type="subcellular location">
    <subcellularLocation>
        <location evidence="1">Nucleus</location>
    </subcellularLocation>
</comment>
<dbReference type="Gene3D" id="1.20.5.170">
    <property type="match status" value="1"/>
</dbReference>
<dbReference type="PROSITE" id="PS00036">
    <property type="entry name" value="BZIP_BASIC"/>
    <property type="match status" value="1"/>
</dbReference>
<feature type="coiled-coil region" evidence="5">
    <location>
        <begin position="192"/>
        <end position="219"/>
    </location>
</feature>
<dbReference type="CDD" id="cd14687">
    <property type="entry name" value="bZIP_ATF2"/>
    <property type="match status" value="1"/>
</dbReference>
<name>A0A1J7IPL6_9PEZI</name>
<protein>
    <recommendedName>
        <fullName evidence="7">BZIP domain-containing protein</fullName>
    </recommendedName>
</protein>
<dbReference type="PANTHER" id="PTHR19304">
    <property type="entry name" value="CYCLIC-AMP RESPONSE ELEMENT BINDING PROTEIN"/>
    <property type="match status" value="1"/>
</dbReference>
<evidence type="ECO:0000256" key="3">
    <source>
        <dbReference type="ARBA" id="ARBA00023163"/>
    </source>
</evidence>
<dbReference type="AlphaFoldDB" id="A0A1J7IPL6"/>
<dbReference type="GO" id="GO:0005634">
    <property type="term" value="C:nucleus"/>
    <property type="evidence" value="ECO:0007669"/>
    <property type="project" value="UniProtKB-SubCell"/>
</dbReference>
<dbReference type="Pfam" id="PF00170">
    <property type="entry name" value="bZIP_1"/>
    <property type="match status" value="1"/>
</dbReference>
<feature type="compositionally biased region" description="Low complexity" evidence="6">
    <location>
        <begin position="109"/>
        <end position="145"/>
    </location>
</feature>
<evidence type="ECO:0000256" key="4">
    <source>
        <dbReference type="ARBA" id="ARBA00023242"/>
    </source>
</evidence>
<evidence type="ECO:0000256" key="5">
    <source>
        <dbReference type="SAM" id="Coils"/>
    </source>
</evidence>
<dbReference type="InParanoid" id="A0A1J7IPL6"/>
<gene>
    <name evidence="8" type="ORF">CONLIGDRAFT_680402</name>
</gene>
<dbReference type="InterPro" id="IPR046347">
    <property type="entry name" value="bZIP_sf"/>
</dbReference>
<evidence type="ECO:0000313" key="9">
    <source>
        <dbReference type="Proteomes" id="UP000182658"/>
    </source>
</evidence>
<evidence type="ECO:0000259" key="7">
    <source>
        <dbReference type="PROSITE" id="PS50217"/>
    </source>
</evidence>
<dbReference type="OrthoDB" id="295274at2759"/>
<dbReference type="SUPFAM" id="SSF57959">
    <property type="entry name" value="Leucine zipper domain"/>
    <property type="match status" value="1"/>
</dbReference>
<sequence>MDTPSSLFADYVGMDGGDRYADSFDEVRRAPALDESYPMFAESVVKRDAPFTSSSKMKMPRGPGMWGETEETIEDAEPAIIQQPMFVRPGLYAEEDGDTIMALRDRASRTPSRTPELTRSTRPTSSRKTTSSLKSETSGSSLSLSAATAITPPDPEPPRKRTRSKKIKKEAPEDDRRNKFLERNRIAASKCREKKKQFVSELEENKVELEGRHAHLQVEYNALVTEVGSLKHQLMLHAKCNDHNIDKWISNEATKFVQTSDLFGHHRASGGRPSDFTHTRHSSVSSVNHGAGFGSFSSAGRRDSLAYSQGSSTQTSPTAMAFPNLASPSLAQNSTLNFDHMPDELLETDQ</sequence>
<proteinExistence type="predicted"/>
<feature type="region of interest" description="Disordered" evidence="6">
    <location>
        <begin position="104"/>
        <end position="177"/>
    </location>
</feature>
<evidence type="ECO:0000256" key="6">
    <source>
        <dbReference type="SAM" id="MobiDB-lite"/>
    </source>
</evidence>
<keyword evidence="5" id="KW-0175">Coiled coil</keyword>
<keyword evidence="3" id="KW-0804">Transcription</keyword>